<evidence type="ECO:0000313" key="3">
    <source>
        <dbReference type="Proteomes" id="UP000190897"/>
    </source>
</evidence>
<evidence type="ECO:0000259" key="1">
    <source>
        <dbReference type="Pfam" id="PF17954"/>
    </source>
</evidence>
<reference evidence="3" key="1">
    <citation type="submission" date="2017-02" db="EMBL/GenBank/DDBJ databases">
        <authorList>
            <person name="Varghese N."/>
            <person name="Submissions S."/>
        </authorList>
    </citation>
    <scope>NUCLEOTIDE SEQUENCE [LARGE SCALE GENOMIC DNA]</scope>
    <source>
        <strain evidence="3">DSM 22270</strain>
    </source>
</reference>
<proteinExistence type="predicted"/>
<dbReference type="STRING" id="651661.SAMN05660293_05457"/>
<sequence>MIAVQMDTEAQIFLQSLRGQFQAEGYRAFYTFNFGHYKAENREPSGDLLTLNDETLLPHCSCKVPFDEAVEVILLPLVGAIEIDEGRGYVRYVDSGESLSLMVEPGDGFLLTNPYPEQAINYLQIRLLNSNSPFQDNTINTFDLNDKNTLIPIWDAPASQQNLVIGKYEGRQDGVYLCKNPGNQVFIFIIEGAFEVQNRLLEKRDGLSLKNLQQVEFEALSNDAIILILETAR</sequence>
<evidence type="ECO:0000313" key="2">
    <source>
        <dbReference type="EMBL" id="SKC19344.1"/>
    </source>
</evidence>
<dbReference type="InterPro" id="IPR014710">
    <property type="entry name" value="RmlC-like_jellyroll"/>
</dbReference>
<dbReference type="InterPro" id="IPR041602">
    <property type="entry name" value="Quercetinase_C"/>
</dbReference>
<organism evidence="2 3">
    <name type="scientific">Dyadobacter psychrophilus</name>
    <dbReference type="NCBI Taxonomy" id="651661"/>
    <lineage>
        <taxon>Bacteria</taxon>
        <taxon>Pseudomonadati</taxon>
        <taxon>Bacteroidota</taxon>
        <taxon>Cytophagia</taxon>
        <taxon>Cytophagales</taxon>
        <taxon>Spirosomataceae</taxon>
        <taxon>Dyadobacter</taxon>
    </lineage>
</organism>
<gene>
    <name evidence="2" type="ORF">SAMN05660293_05457</name>
</gene>
<keyword evidence="3" id="KW-1185">Reference proteome</keyword>
<dbReference type="OrthoDB" id="321327at2"/>
<protein>
    <recommendedName>
        <fullName evidence="1">Quercetin 2,3-dioxygenase C-terminal cupin domain-containing protein</fullName>
    </recommendedName>
</protein>
<dbReference type="Pfam" id="PF17954">
    <property type="entry name" value="Pirin_C_2"/>
    <property type="match status" value="1"/>
</dbReference>
<dbReference type="EMBL" id="FUZA01000013">
    <property type="protein sequence ID" value="SKC19344.1"/>
    <property type="molecule type" value="Genomic_DNA"/>
</dbReference>
<dbReference type="RefSeq" id="WP_141110438.1">
    <property type="nucleotide sequence ID" value="NZ_FUZA01000013.1"/>
</dbReference>
<dbReference type="AlphaFoldDB" id="A0A1T5HFC9"/>
<name>A0A1T5HFC9_9BACT</name>
<accession>A0A1T5HFC9</accession>
<dbReference type="Gene3D" id="2.60.120.10">
    <property type="entry name" value="Jelly Rolls"/>
    <property type="match status" value="1"/>
</dbReference>
<dbReference type="Proteomes" id="UP000190897">
    <property type="component" value="Unassembled WGS sequence"/>
</dbReference>
<feature type="domain" description="Quercetin 2,3-dioxygenase C-terminal cupin" evidence="1">
    <location>
        <begin position="174"/>
        <end position="228"/>
    </location>
</feature>